<dbReference type="SMART" id="SM00646">
    <property type="entry name" value="Ami_3"/>
    <property type="match status" value="1"/>
</dbReference>
<evidence type="ECO:0000256" key="4">
    <source>
        <dbReference type="SAM" id="MobiDB-lite"/>
    </source>
</evidence>
<dbReference type="InterPro" id="IPR050695">
    <property type="entry name" value="N-acetylmuramoyl_amidase_3"/>
</dbReference>
<gene>
    <name evidence="6" type="ORF">SAMN07250955_105289</name>
</gene>
<dbReference type="InterPro" id="IPR021731">
    <property type="entry name" value="AMIN_dom"/>
</dbReference>
<dbReference type="Gene3D" id="3.40.630.40">
    <property type="entry name" value="Zn-dependent exopeptidases"/>
    <property type="match status" value="1"/>
</dbReference>
<evidence type="ECO:0000313" key="7">
    <source>
        <dbReference type="Proteomes" id="UP000197065"/>
    </source>
</evidence>
<evidence type="ECO:0000313" key="6">
    <source>
        <dbReference type="EMBL" id="SNB67256.1"/>
    </source>
</evidence>
<dbReference type="EMBL" id="FYEH01000005">
    <property type="protein sequence ID" value="SNB67256.1"/>
    <property type="molecule type" value="Genomic_DNA"/>
</dbReference>
<feature type="domain" description="MurNAc-LAA" evidence="5">
    <location>
        <begin position="265"/>
        <end position="419"/>
    </location>
</feature>
<proteinExistence type="predicted"/>
<dbReference type="InterPro" id="IPR002508">
    <property type="entry name" value="MurNAc-LAA_cat"/>
</dbReference>
<dbReference type="Pfam" id="PF01520">
    <property type="entry name" value="Amidase_3"/>
    <property type="match status" value="1"/>
</dbReference>
<evidence type="ECO:0000256" key="1">
    <source>
        <dbReference type="ARBA" id="ARBA00001561"/>
    </source>
</evidence>
<keyword evidence="3" id="KW-0378">Hydrolase</keyword>
<keyword evidence="7" id="KW-1185">Reference proteome</keyword>
<organism evidence="6 7">
    <name type="scientific">Arboricoccus pini</name>
    <dbReference type="NCBI Taxonomy" id="1963835"/>
    <lineage>
        <taxon>Bacteria</taxon>
        <taxon>Pseudomonadati</taxon>
        <taxon>Pseudomonadota</taxon>
        <taxon>Alphaproteobacteria</taxon>
        <taxon>Geminicoccales</taxon>
        <taxon>Geminicoccaceae</taxon>
        <taxon>Arboricoccus</taxon>
    </lineage>
</organism>
<evidence type="ECO:0000256" key="2">
    <source>
        <dbReference type="ARBA" id="ARBA00011901"/>
    </source>
</evidence>
<dbReference type="GO" id="GO:0030288">
    <property type="term" value="C:outer membrane-bounded periplasmic space"/>
    <property type="evidence" value="ECO:0007669"/>
    <property type="project" value="TreeGrafter"/>
</dbReference>
<sequence length="426" mass="46164">MEPTANLAVAAASVRPARIVPWRLILCLLTALILIGAGPSARALTANGFRLGNHGASGVRIVIEVDRPTTFKVDAVNGPPRLIVDLPVTDFQLPQWIPNAPKLAKGFRFGRFDTSRSRLVVDMTRPFRVVQSFMLPPTDGGHVFRIVIDVEDVRDMPATGSPGGPPVAALTPPDRHDDAPAVQGEAKTPLPHTPVQPKPRKKPLVVIDPGHGGVDPGTAGVNGVDEKILTLKMGLELRRTLLATGRYRVAMTRDKDVYVPLRDRLKIARQKGGDLFISLHADSIANPATRGLSVYTLSDKSSDAEAAKLAANENQADILAGADLSYQDPIVAGILLELSQRGTMNASIDFADRLVQELGKVTNLLRRTRRFAGFVVLKSPEIPSVLIELGYLSNRDDARHLTETNHRARLCNAILKGVDHHFGFTN</sequence>
<dbReference type="GO" id="GO:0009253">
    <property type="term" value="P:peptidoglycan catabolic process"/>
    <property type="evidence" value="ECO:0007669"/>
    <property type="project" value="InterPro"/>
</dbReference>
<dbReference type="CDD" id="cd02696">
    <property type="entry name" value="MurNAc-LAA"/>
    <property type="match status" value="1"/>
</dbReference>
<protein>
    <recommendedName>
        <fullName evidence="2">N-acetylmuramoyl-L-alanine amidase</fullName>
        <ecNumber evidence="2">3.5.1.28</ecNumber>
    </recommendedName>
</protein>
<dbReference type="PANTHER" id="PTHR30404:SF0">
    <property type="entry name" value="N-ACETYLMURAMOYL-L-ALANINE AMIDASE AMIC"/>
    <property type="match status" value="1"/>
</dbReference>
<feature type="region of interest" description="Disordered" evidence="4">
    <location>
        <begin position="156"/>
        <end position="201"/>
    </location>
</feature>
<dbReference type="GO" id="GO:0008745">
    <property type="term" value="F:N-acetylmuramoyl-L-alanine amidase activity"/>
    <property type="evidence" value="ECO:0007669"/>
    <property type="project" value="UniProtKB-EC"/>
</dbReference>
<reference evidence="6 7" key="1">
    <citation type="submission" date="2017-06" db="EMBL/GenBank/DDBJ databases">
        <authorList>
            <person name="Kim H.J."/>
            <person name="Triplett B.A."/>
        </authorList>
    </citation>
    <scope>NUCLEOTIDE SEQUENCE [LARGE SCALE GENOMIC DNA]</scope>
    <source>
        <strain evidence="6 7">B29T1</strain>
    </source>
</reference>
<evidence type="ECO:0000259" key="5">
    <source>
        <dbReference type="SMART" id="SM00646"/>
    </source>
</evidence>
<comment type="catalytic activity">
    <reaction evidence="1">
        <text>Hydrolyzes the link between N-acetylmuramoyl residues and L-amino acid residues in certain cell-wall glycopeptides.</text>
        <dbReference type="EC" id="3.5.1.28"/>
    </reaction>
</comment>
<name>A0A212R5K6_9PROT</name>
<evidence type="ECO:0000256" key="3">
    <source>
        <dbReference type="ARBA" id="ARBA00022801"/>
    </source>
</evidence>
<dbReference type="Gene3D" id="2.60.40.3500">
    <property type="match status" value="1"/>
</dbReference>
<dbReference type="Proteomes" id="UP000197065">
    <property type="component" value="Unassembled WGS sequence"/>
</dbReference>
<dbReference type="AlphaFoldDB" id="A0A212R5K6"/>
<dbReference type="Pfam" id="PF11741">
    <property type="entry name" value="AMIN"/>
    <property type="match status" value="1"/>
</dbReference>
<dbReference type="EC" id="3.5.1.28" evidence="2"/>
<accession>A0A212R5K6</accession>
<dbReference type="SUPFAM" id="SSF53187">
    <property type="entry name" value="Zn-dependent exopeptidases"/>
    <property type="match status" value="1"/>
</dbReference>
<dbReference type="PANTHER" id="PTHR30404">
    <property type="entry name" value="N-ACETYLMURAMOYL-L-ALANINE AMIDASE"/>
    <property type="match status" value="1"/>
</dbReference>